<sequence>MGGSHTSRYFKNAFKHFCTHAGGRAVIDELQRSLGLSATNVEASRMALHCFGNTSCNVAFEPSTRRIEYLHRVIGQTKKDYLVETLITAH</sequence>
<dbReference type="GO" id="GO:0006633">
    <property type="term" value="P:fatty acid biosynthetic process"/>
    <property type="evidence" value="ECO:0007669"/>
    <property type="project" value="InterPro"/>
</dbReference>
<dbReference type="PANTHER" id="PTHR31561">
    <property type="entry name" value="3-KETOACYL-COA SYNTHASE"/>
    <property type="match status" value="1"/>
</dbReference>
<keyword evidence="2" id="KW-1185">Reference proteome</keyword>
<dbReference type="GO" id="GO:0016020">
    <property type="term" value="C:membrane"/>
    <property type="evidence" value="ECO:0007669"/>
    <property type="project" value="InterPro"/>
</dbReference>
<reference evidence="1 2" key="1">
    <citation type="submission" date="2023-10" db="EMBL/GenBank/DDBJ databases">
        <title>Chromosome-scale genome assembly provides insights into flower coloration mechanisms of Canna indica.</title>
        <authorList>
            <person name="Li C."/>
        </authorList>
    </citation>
    <scope>NUCLEOTIDE SEQUENCE [LARGE SCALE GENOMIC DNA]</scope>
    <source>
        <tissue evidence="1">Flower</tissue>
    </source>
</reference>
<evidence type="ECO:0000313" key="2">
    <source>
        <dbReference type="Proteomes" id="UP001327560"/>
    </source>
</evidence>
<evidence type="ECO:0000313" key="1">
    <source>
        <dbReference type="EMBL" id="WOL08260.1"/>
    </source>
</evidence>
<dbReference type="GO" id="GO:0016747">
    <property type="term" value="F:acyltransferase activity, transferring groups other than amino-acyl groups"/>
    <property type="evidence" value="ECO:0007669"/>
    <property type="project" value="InterPro"/>
</dbReference>
<dbReference type="Proteomes" id="UP001327560">
    <property type="component" value="Chromosome 5"/>
</dbReference>
<dbReference type="SUPFAM" id="SSF53901">
    <property type="entry name" value="Thiolase-like"/>
    <property type="match status" value="1"/>
</dbReference>
<proteinExistence type="predicted"/>
<dbReference type="Gene3D" id="3.40.47.10">
    <property type="match status" value="1"/>
</dbReference>
<dbReference type="InterPro" id="IPR016039">
    <property type="entry name" value="Thiolase-like"/>
</dbReference>
<dbReference type="AlphaFoldDB" id="A0AAQ3KG75"/>
<protein>
    <submittedName>
        <fullName evidence="1">Fatty acid condensing enzyme</fullName>
    </submittedName>
</protein>
<accession>A0AAQ3KG75</accession>
<name>A0AAQ3KG75_9LILI</name>
<dbReference type="EMBL" id="CP136894">
    <property type="protein sequence ID" value="WOL08260.1"/>
    <property type="molecule type" value="Genomic_DNA"/>
</dbReference>
<organism evidence="1 2">
    <name type="scientific">Canna indica</name>
    <name type="common">Indian-shot</name>
    <dbReference type="NCBI Taxonomy" id="4628"/>
    <lineage>
        <taxon>Eukaryota</taxon>
        <taxon>Viridiplantae</taxon>
        <taxon>Streptophyta</taxon>
        <taxon>Embryophyta</taxon>
        <taxon>Tracheophyta</taxon>
        <taxon>Spermatophyta</taxon>
        <taxon>Magnoliopsida</taxon>
        <taxon>Liliopsida</taxon>
        <taxon>Zingiberales</taxon>
        <taxon>Cannaceae</taxon>
        <taxon>Canna</taxon>
    </lineage>
</organism>
<dbReference type="InterPro" id="IPR012392">
    <property type="entry name" value="3-ktacl-CoA_syn"/>
</dbReference>
<gene>
    <name evidence="1" type="ORF">Cni_G17012</name>
</gene>